<dbReference type="AlphaFoldDB" id="A0A368BP58"/>
<comment type="caution">
    <text evidence="2">The sequence shown here is derived from an EMBL/GenBank/DDBJ whole genome shotgun (WGS) entry which is preliminary data.</text>
</comment>
<name>A0A368BP58_9GAMM</name>
<dbReference type="Proteomes" id="UP000253032">
    <property type="component" value="Unassembled WGS sequence"/>
</dbReference>
<accession>A0A368BP58</accession>
<evidence type="ECO:0000256" key="1">
    <source>
        <dbReference type="SAM" id="Phobius"/>
    </source>
</evidence>
<evidence type="ECO:0000313" key="2">
    <source>
        <dbReference type="EMBL" id="RCL39031.1"/>
    </source>
</evidence>
<sequence length="120" mass="14088">MFAFILGCLYLICALLYLWLIKEKFNIFGFIYNPSNRKFLLILDAPFLLISFAAFLQEAHWFFLLIFFMHAFNSMALLLKPQIFYQSKDEMKLMDENYLNNFLVILTSAVGIGCLLVSYL</sequence>
<reference evidence="2 3" key="1">
    <citation type="journal article" date="2018" name="Microbiome">
        <title>Fine metagenomic profile of the Mediterranean stratified and mixed water columns revealed by assembly and recruitment.</title>
        <authorList>
            <person name="Haro-Moreno J.M."/>
            <person name="Lopez-Perez M."/>
            <person name="De La Torre J.R."/>
            <person name="Picazo A."/>
            <person name="Camacho A."/>
            <person name="Rodriguez-Valera F."/>
        </authorList>
    </citation>
    <scope>NUCLEOTIDE SEQUENCE [LARGE SCALE GENOMIC DNA]</scope>
    <source>
        <strain evidence="2">MED-G84</strain>
    </source>
</reference>
<keyword evidence="1" id="KW-0472">Membrane</keyword>
<evidence type="ECO:0000313" key="3">
    <source>
        <dbReference type="Proteomes" id="UP000253032"/>
    </source>
</evidence>
<organism evidence="2 3">
    <name type="scientific">SAR86 cluster bacterium</name>
    <dbReference type="NCBI Taxonomy" id="2030880"/>
    <lineage>
        <taxon>Bacteria</taxon>
        <taxon>Pseudomonadati</taxon>
        <taxon>Pseudomonadota</taxon>
        <taxon>Gammaproteobacteria</taxon>
        <taxon>SAR86 cluster</taxon>
    </lineage>
</organism>
<feature type="transmembrane region" description="Helical" evidence="1">
    <location>
        <begin position="61"/>
        <end position="79"/>
    </location>
</feature>
<keyword evidence="1" id="KW-1133">Transmembrane helix</keyword>
<keyword evidence="1" id="KW-0812">Transmembrane</keyword>
<dbReference type="EMBL" id="QOPC01000005">
    <property type="protein sequence ID" value="RCL39031.1"/>
    <property type="molecule type" value="Genomic_DNA"/>
</dbReference>
<protein>
    <submittedName>
        <fullName evidence="2">Uncharacterized protein</fullName>
    </submittedName>
</protein>
<feature type="transmembrane region" description="Helical" evidence="1">
    <location>
        <begin position="99"/>
        <end position="119"/>
    </location>
</feature>
<proteinExistence type="predicted"/>
<gene>
    <name evidence="2" type="ORF">DBW98_01505</name>
</gene>